<dbReference type="EMBL" id="QKMR01000019">
    <property type="protein sequence ID" value="PYG86599.1"/>
    <property type="molecule type" value="Genomic_DNA"/>
</dbReference>
<gene>
    <name evidence="1" type="ORF">LY28_02940</name>
</gene>
<dbReference type="RefSeq" id="WP_110462927.1">
    <property type="nucleotide sequence ID" value="NZ_QKMR01000019.1"/>
</dbReference>
<dbReference type="Proteomes" id="UP000248132">
    <property type="component" value="Unassembled WGS sequence"/>
</dbReference>
<protein>
    <submittedName>
        <fullName evidence="1">Uncharacterized protein</fullName>
    </submittedName>
</protein>
<reference evidence="1 2" key="1">
    <citation type="submission" date="2018-06" db="EMBL/GenBank/DDBJ databases">
        <title>Genomic Encyclopedia of Type Strains, Phase I: the one thousand microbial genomes (KMG-I) project.</title>
        <authorList>
            <person name="Kyrpides N."/>
        </authorList>
    </citation>
    <scope>NUCLEOTIDE SEQUENCE [LARGE SCALE GENOMIC DNA]</scope>
    <source>
        <strain evidence="1 2">DSM 19573</strain>
    </source>
</reference>
<dbReference type="OrthoDB" id="1957719at2"/>
<sequence>MFDKDFRITGKHANYWKDLCELAGNVPDREQHANFKIFSAYIDAYIVCPLIGYQYDRKGVIDNSEEGNAGMLAEVISKRRQELKYVYQILMLVDEESEPDEDKRLYRAFTFSEENTEDKQLIEENIKVFNSYFLGGLEVLHEQFVEQCHDDDDYLKTMFDFVRRFYEEQDSEAIKDGIEKILNQ</sequence>
<accession>A0A318XLP9</accession>
<organism evidence="1 2">
    <name type="scientific">Ruminiclostridium sufflavum DSM 19573</name>
    <dbReference type="NCBI Taxonomy" id="1121337"/>
    <lineage>
        <taxon>Bacteria</taxon>
        <taxon>Bacillati</taxon>
        <taxon>Bacillota</taxon>
        <taxon>Clostridia</taxon>
        <taxon>Eubacteriales</taxon>
        <taxon>Oscillospiraceae</taxon>
        <taxon>Ruminiclostridium</taxon>
    </lineage>
</organism>
<proteinExistence type="predicted"/>
<evidence type="ECO:0000313" key="1">
    <source>
        <dbReference type="EMBL" id="PYG86599.1"/>
    </source>
</evidence>
<comment type="caution">
    <text evidence="1">The sequence shown here is derived from an EMBL/GenBank/DDBJ whole genome shotgun (WGS) entry which is preliminary data.</text>
</comment>
<evidence type="ECO:0000313" key="2">
    <source>
        <dbReference type="Proteomes" id="UP000248132"/>
    </source>
</evidence>
<keyword evidence="2" id="KW-1185">Reference proteome</keyword>
<name>A0A318XLP9_9FIRM</name>
<dbReference type="AlphaFoldDB" id="A0A318XLP9"/>